<feature type="domain" description="Kazal-like" evidence="2">
    <location>
        <begin position="21"/>
        <end position="80"/>
    </location>
</feature>
<dbReference type="InterPro" id="IPR002350">
    <property type="entry name" value="Kazal_dom"/>
</dbReference>
<evidence type="ECO:0000259" key="2">
    <source>
        <dbReference type="PROSITE" id="PS51465"/>
    </source>
</evidence>
<dbReference type="Gene3D" id="3.30.60.30">
    <property type="match status" value="1"/>
</dbReference>
<dbReference type="Proteomes" id="UP001562425">
    <property type="component" value="Unassembled WGS sequence"/>
</dbReference>
<organism evidence="3 4">
    <name type="scientific">Culex pipiens pipiens</name>
    <name type="common">Northern house mosquito</name>
    <dbReference type="NCBI Taxonomy" id="38569"/>
    <lineage>
        <taxon>Eukaryota</taxon>
        <taxon>Metazoa</taxon>
        <taxon>Ecdysozoa</taxon>
        <taxon>Arthropoda</taxon>
        <taxon>Hexapoda</taxon>
        <taxon>Insecta</taxon>
        <taxon>Pterygota</taxon>
        <taxon>Neoptera</taxon>
        <taxon>Endopterygota</taxon>
        <taxon>Diptera</taxon>
        <taxon>Nematocera</taxon>
        <taxon>Culicoidea</taxon>
        <taxon>Culicidae</taxon>
        <taxon>Culicinae</taxon>
        <taxon>Culicini</taxon>
        <taxon>Culex</taxon>
        <taxon>Culex</taxon>
    </lineage>
</organism>
<keyword evidence="1" id="KW-0732">Signal</keyword>
<dbReference type="SUPFAM" id="SSF100895">
    <property type="entry name" value="Kazal-type serine protease inhibitors"/>
    <property type="match status" value="1"/>
</dbReference>
<dbReference type="InterPro" id="IPR036058">
    <property type="entry name" value="Kazal_dom_sf"/>
</dbReference>
<dbReference type="InterPro" id="IPR022041">
    <property type="entry name" value="Methyltransf_FA"/>
</dbReference>
<sequence>MCKFTFTVLLLAVICALLGTSHAQSNCPMACPHIMDPVCGTADGRDYRYFANGCRMRAYNECERGSERELHEVDLSNCDEPGWDSVCLVAFVCCDKYVNKFDSIFGCKQANAINNYNHPADFIPTEHFENVGSGVNSTFFRLGIFGKSDAVIRFSKVAMPYNKDTLHEIVIGAGMNRHTEVRRQIRNTVVLHRNHVLKKIPTPQMLSELEPFVLTVEFVQGGLVRLTRDGETEPFLEFSDPSAEISFNYIGFSNWLSKIIYFFDCPVYNFDVRMDSLRV</sequence>
<dbReference type="PROSITE" id="PS51465">
    <property type="entry name" value="KAZAL_2"/>
    <property type="match status" value="1"/>
</dbReference>
<evidence type="ECO:0000313" key="4">
    <source>
        <dbReference type="Proteomes" id="UP001562425"/>
    </source>
</evidence>
<feature type="signal peptide" evidence="1">
    <location>
        <begin position="1"/>
        <end position="23"/>
    </location>
</feature>
<proteinExistence type="predicted"/>
<reference evidence="3 4" key="1">
    <citation type="submission" date="2024-05" db="EMBL/GenBank/DDBJ databases">
        <title>Culex pipiens pipiens assembly and annotation.</title>
        <authorList>
            <person name="Alout H."/>
            <person name="Durand T."/>
        </authorList>
    </citation>
    <scope>NUCLEOTIDE SEQUENCE [LARGE SCALE GENOMIC DNA]</scope>
    <source>
        <strain evidence="3">HA-2024</strain>
        <tissue evidence="3">Whole body</tissue>
    </source>
</reference>
<dbReference type="PANTHER" id="PTHR36695:SF12">
    <property type="entry name" value="AGAP008648-PA"/>
    <property type="match status" value="1"/>
</dbReference>
<dbReference type="EMBL" id="JBEHCU010005409">
    <property type="protein sequence ID" value="KAL1399916.1"/>
    <property type="molecule type" value="Genomic_DNA"/>
</dbReference>
<keyword evidence="4" id="KW-1185">Reference proteome</keyword>
<dbReference type="AlphaFoldDB" id="A0ABD1DK12"/>
<name>A0ABD1DK12_CULPP</name>
<dbReference type="Pfam" id="PF12248">
    <property type="entry name" value="Methyltransf_FA"/>
    <property type="match status" value="1"/>
</dbReference>
<feature type="chain" id="PRO_5044852372" description="Kazal-like domain-containing protein" evidence="1">
    <location>
        <begin position="24"/>
        <end position="279"/>
    </location>
</feature>
<evidence type="ECO:0000256" key="1">
    <source>
        <dbReference type="SAM" id="SignalP"/>
    </source>
</evidence>
<gene>
    <name evidence="3" type="ORF">pipiens_007842</name>
</gene>
<evidence type="ECO:0000313" key="3">
    <source>
        <dbReference type="EMBL" id="KAL1399916.1"/>
    </source>
</evidence>
<protein>
    <recommendedName>
        <fullName evidence="2">Kazal-like domain-containing protein</fullName>
    </recommendedName>
</protein>
<dbReference type="PANTHER" id="PTHR36695">
    <property type="entry name" value="AGAP008648-PA"/>
    <property type="match status" value="1"/>
</dbReference>
<accession>A0ABD1DK12</accession>
<comment type="caution">
    <text evidence="3">The sequence shown here is derived from an EMBL/GenBank/DDBJ whole genome shotgun (WGS) entry which is preliminary data.</text>
</comment>